<dbReference type="PROSITE" id="PS01225">
    <property type="entry name" value="CTCK_2"/>
    <property type="match status" value="1"/>
</dbReference>
<proteinExistence type="predicted"/>
<dbReference type="InterPro" id="IPR000884">
    <property type="entry name" value="TSP1_rpt"/>
</dbReference>
<sequence length="301" mass="33248">PWPGASVELNLRDVRASTAARSTRTARASVRAANTSVPASTVPLAALLSATTSCRQLHRPAPTRGWSGYLGSAASVWTAIRAPGASHLSIRCLHHNNTCPDLSTIQFRTGPENELVLANELADVKSSGWESKHGYKHVPVWNHLKEKKCQVQTTDWSHCSRSCGMGVSSRVTNKNPQCKLEREMRICTIRPCQSLTVPAKRGKRCSPTQKAPKPVRLSFGECVSVRLYRPNYCGVCTDGQCCSPRRTRTVPVTFTCPDGERFQRSAMFIQSCKCSNDCGHLNEVALPPQHWMYGDTHKFID</sequence>
<comment type="caution">
    <text evidence="5">Lacks conserved residue(s) required for the propagation of feature annotation.</text>
</comment>
<dbReference type="InterPro" id="IPR006208">
    <property type="entry name" value="Glyco_hormone_CN"/>
</dbReference>
<evidence type="ECO:0000256" key="1">
    <source>
        <dbReference type="ARBA" id="ARBA00004613"/>
    </source>
</evidence>
<dbReference type="GO" id="GO:0005615">
    <property type="term" value="C:extracellular space"/>
    <property type="evidence" value="ECO:0007669"/>
    <property type="project" value="TreeGrafter"/>
</dbReference>
<dbReference type="InterPro" id="IPR050941">
    <property type="entry name" value="CCN"/>
</dbReference>
<dbReference type="InParanoid" id="A0A4W6FNX1"/>
<dbReference type="GO" id="GO:0005178">
    <property type="term" value="F:integrin binding"/>
    <property type="evidence" value="ECO:0007669"/>
    <property type="project" value="TreeGrafter"/>
</dbReference>
<dbReference type="GO" id="GO:0031012">
    <property type="term" value="C:extracellular matrix"/>
    <property type="evidence" value="ECO:0007669"/>
    <property type="project" value="TreeGrafter"/>
</dbReference>
<dbReference type="GO" id="GO:0007165">
    <property type="term" value="P:signal transduction"/>
    <property type="evidence" value="ECO:0007669"/>
    <property type="project" value="InterPro"/>
</dbReference>
<dbReference type="GO" id="GO:0045597">
    <property type="term" value="P:positive regulation of cell differentiation"/>
    <property type="evidence" value="ECO:0007669"/>
    <property type="project" value="TreeGrafter"/>
</dbReference>
<dbReference type="PANTHER" id="PTHR11348:SF20">
    <property type="entry name" value="PROTEIN CYR61"/>
    <property type="match status" value="1"/>
</dbReference>
<dbReference type="GeneTree" id="ENSGT00940000165172"/>
<dbReference type="InterPro" id="IPR036383">
    <property type="entry name" value="TSP1_rpt_sf"/>
</dbReference>
<keyword evidence="8" id="KW-1185">Reference proteome</keyword>
<keyword evidence="4" id="KW-1015">Disulfide bond</keyword>
<dbReference type="Gene3D" id="2.20.100.10">
    <property type="entry name" value="Thrombospondin type-1 (TSP1) repeat"/>
    <property type="match status" value="1"/>
</dbReference>
<evidence type="ECO:0000313" key="7">
    <source>
        <dbReference type="Ensembl" id="ENSLCAP00010052926.1"/>
    </source>
</evidence>
<reference evidence="8" key="1">
    <citation type="submission" date="2015-09" db="EMBL/GenBank/DDBJ databases">
        <authorList>
            <person name="Sai Rama Sridatta P."/>
        </authorList>
    </citation>
    <scope>NUCLEOTIDE SEQUENCE [LARGE SCALE GENOMIC DNA]</scope>
</reference>
<protein>
    <recommendedName>
        <fullName evidence="6">CTCK domain-containing protein</fullName>
    </recommendedName>
</protein>
<dbReference type="InterPro" id="IPR043973">
    <property type="entry name" value="TSP1_CCN"/>
</dbReference>
<keyword evidence="3" id="KW-0732">Signal</keyword>
<dbReference type="STRING" id="8187.ENSLCAP00010052926"/>
<evidence type="ECO:0000259" key="6">
    <source>
        <dbReference type="PROSITE" id="PS01225"/>
    </source>
</evidence>
<reference evidence="7" key="2">
    <citation type="submission" date="2025-08" db="UniProtKB">
        <authorList>
            <consortium name="Ensembl"/>
        </authorList>
    </citation>
    <scope>IDENTIFICATION</scope>
</reference>
<dbReference type="PROSITE" id="PS50092">
    <property type="entry name" value="TSP1"/>
    <property type="match status" value="1"/>
</dbReference>
<evidence type="ECO:0000256" key="4">
    <source>
        <dbReference type="ARBA" id="ARBA00023157"/>
    </source>
</evidence>
<evidence type="ECO:0000256" key="5">
    <source>
        <dbReference type="PROSITE-ProRule" id="PRU00039"/>
    </source>
</evidence>
<dbReference type="GO" id="GO:0008201">
    <property type="term" value="F:heparin binding"/>
    <property type="evidence" value="ECO:0007669"/>
    <property type="project" value="TreeGrafter"/>
</dbReference>
<evidence type="ECO:0000256" key="3">
    <source>
        <dbReference type="ARBA" id="ARBA00022729"/>
    </source>
</evidence>
<dbReference type="GO" id="GO:0007155">
    <property type="term" value="P:cell adhesion"/>
    <property type="evidence" value="ECO:0007669"/>
    <property type="project" value="TreeGrafter"/>
</dbReference>
<dbReference type="Ensembl" id="ENSLCAT00010054290.1">
    <property type="protein sequence ID" value="ENSLCAP00010052926.1"/>
    <property type="gene ID" value="ENSLCAG00010024622.1"/>
</dbReference>
<dbReference type="SMART" id="SM00041">
    <property type="entry name" value="CT"/>
    <property type="match status" value="1"/>
</dbReference>
<evidence type="ECO:0000313" key="8">
    <source>
        <dbReference type="Proteomes" id="UP000314980"/>
    </source>
</evidence>
<dbReference type="Pfam" id="PF00007">
    <property type="entry name" value="Cys_knot"/>
    <property type="match status" value="1"/>
</dbReference>
<feature type="domain" description="CTCK" evidence="6">
    <location>
        <begin position="205"/>
        <end position="279"/>
    </location>
</feature>
<dbReference type="InterPro" id="IPR006207">
    <property type="entry name" value="Cys_knot_C"/>
</dbReference>
<dbReference type="SMART" id="SM00209">
    <property type="entry name" value="TSP1"/>
    <property type="match status" value="1"/>
</dbReference>
<accession>A0A4W6FNX1</accession>
<reference evidence="7" key="3">
    <citation type="submission" date="2025-09" db="UniProtKB">
        <authorList>
            <consortium name="Ensembl"/>
        </authorList>
    </citation>
    <scope>IDENTIFICATION</scope>
</reference>
<evidence type="ECO:0000256" key="2">
    <source>
        <dbReference type="ARBA" id="ARBA00022525"/>
    </source>
</evidence>
<dbReference type="GO" id="GO:0030335">
    <property type="term" value="P:positive regulation of cell migration"/>
    <property type="evidence" value="ECO:0007669"/>
    <property type="project" value="TreeGrafter"/>
</dbReference>
<organism evidence="7 8">
    <name type="scientific">Lates calcarifer</name>
    <name type="common">Barramundi</name>
    <name type="synonym">Holocentrus calcarifer</name>
    <dbReference type="NCBI Taxonomy" id="8187"/>
    <lineage>
        <taxon>Eukaryota</taxon>
        <taxon>Metazoa</taxon>
        <taxon>Chordata</taxon>
        <taxon>Craniata</taxon>
        <taxon>Vertebrata</taxon>
        <taxon>Euteleostomi</taxon>
        <taxon>Actinopterygii</taxon>
        <taxon>Neopterygii</taxon>
        <taxon>Teleostei</taxon>
        <taxon>Neoteleostei</taxon>
        <taxon>Acanthomorphata</taxon>
        <taxon>Carangaria</taxon>
        <taxon>Carangaria incertae sedis</taxon>
        <taxon>Centropomidae</taxon>
        <taxon>Lates</taxon>
    </lineage>
</organism>
<dbReference type="SUPFAM" id="SSF82895">
    <property type="entry name" value="TSP-1 type 1 repeat"/>
    <property type="match status" value="1"/>
</dbReference>
<keyword evidence="2" id="KW-0964">Secreted</keyword>
<dbReference type="Proteomes" id="UP000314980">
    <property type="component" value="Unassembled WGS sequence"/>
</dbReference>
<dbReference type="PANTHER" id="PTHR11348">
    <property type="entry name" value="CONNECTIVE TISSUE GROWTH FACTOR-RELATED"/>
    <property type="match status" value="1"/>
</dbReference>
<dbReference type="AlphaFoldDB" id="A0A4W6FNX1"/>
<dbReference type="PROSITE" id="PS01185">
    <property type="entry name" value="CTCK_1"/>
    <property type="match status" value="1"/>
</dbReference>
<dbReference type="Pfam" id="PF19035">
    <property type="entry name" value="TSP1_CCN"/>
    <property type="match status" value="1"/>
</dbReference>
<comment type="subcellular location">
    <subcellularLocation>
        <location evidence="1">Secreted</location>
    </subcellularLocation>
</comment>
<name>A0A4W6FNX1_LATCA</name>